<evidence type="ECO:0000256" key="5">
    <source>
        <dbReference type="ARBA" id="ARBA00023242"/>
    </source>
</evidence>
<comment type="subcellular location">
    <subcellularLocation>
        <location evidence="1">Nucleus</location>
        <location evidence="1">Nucleolus</location>
    </subcellularLocation>
</comment>
<keyword evidence="3" id="KW-0690">Ribosome biogenesis</keyword>
<evidence type="ECO:0000256" key="9">
    <source>
        <dbReference type="SAM" id="SignalP"/>
    </source>
</evidence>
<feature type="region of interest" description="Disordered" evidence="8">
    <location>
        <begin position="706"/>
        <end position="735"/>
    </location>
</feature>
<feature type="region of interest" description="Disordered" evidence="8">
    <location>
        <begin position="444"/>
        <end position="463"/>
    </location>
</feature>
<protein>
    <recommendedName>
        <fullName evidence="13">Nop14-like protein</fullName>
    </recommendedName>
</protein>
<dbReference type="AlphaFoldDB" id="Q587G6"/>
<dbReference type="Pfam" id="PF04147">
    <property type="entry name" value="Nop14"/>
    <property type="match status" value="2"/>
</dbReference>
<gene>
    <name evidence="10" type="primary">10C8.275</name>
    <name evidence="11" type="ORF">Tb927.2.2950</name>
</gene>
<feature type="region of interest" description="Disordered" evidence="8">
    <location>
        <begin position="472"/>
        <end position="495"/>
    </location>
</feature>
<reference evidence="10" key="2">
    <citation type="journal article" date="2005" name="Science">
        <title>Comparative genomics of trypanosomatid parasitic protozoa.</title>
        <authorList>
            <person name="El-Sayed N.M."/>
            <person name="Myler P.J."/>
            <person name="Blandin G."/>
            <person name="Berriman M."/>
            <person name="Crabtree J."/>
            <person name="Aggarwal G."/>
            <person name="Caler E."/>
            <person name="Renauld H."/>
            <person name="Worthey E.A."/>
            <person name="Hertz-Fowler C."/>
            <person name="Ghedin E."/>
            <person name="Peacock C."/>
            <person name="Bartholomeu D.C."/>
            <person name="Haas B.J."/>
            <person name="Tran A.N."/>
            <person name="Wortman J.R."/>
            <person name="Alsmark U.C."/>
            <person name="Angiuoli S."/>
            <person name="Anupama A."/>
            <person name="Badger J."/>
            <person name="Bringaud F."/>
            <person name="Cadag E."/>
            <person name="Carlton J.M."/>
            <person name="Cerqueira G.C."/>
            <person name="Creasy T."/>
            <person name="Delcher A.L."/>
            <person name="Djikeng A."/>
            <person name="Embley T.M."/>
            <person name="Hauser C."/>
            <person name="Ivens A.C."/>
            <person name="Kummerfeld S.K."/>
            <person name="Pereira-Leal J.B."/>
            <person name="Nilsson D."/>
            <person name="Peterson J."/>
            <person name="Salzberg S.L."/>
            <person name="Shallom J."/>
            <person name="Silva J.C."/>
            <person name="Sundaram J."/>
            <person name="Westenberger S."/>
            <person name="White O."/>
            <person name="Melville S.E."/>
            <person name="Donelson J.E."/>
            <person name="Andersson B."/>
            <person name="Stuart K.D."/>
            <person name="Hall N."/>
        </authorList>
    </citation>
    <scope>NUCLEOTIDE SEQUENCE</scope>
    <source>
        <strain evidence="10">927/4 GUTat10.1</strain>
    </source>
</reference>
<dbReference type="GO" id="GO:0005730">
    <property type="term" value="C:nucleolus"/>
    <property type="evidence" value="ECO:0000314"/>
    <property type="project" value="GeneDB"/>
</dbReference>
<dbReference type="STRING" id="185431.Q587G6"/>
<feature type="chain" id="PRO_5010844258" description="Nop14-like protein" evidence="9">
    <location>
        <begin position="34"/>
        <end position="980"/>
    </location>
</feature>
<evidence type="ECO:0000256" key="1">
    <source>
        <dbReference type="ARBA" id="ARBA00004604"/>
    </source>
</evidence>
<organism evidence="11 12">
    <name type="scientific">Trypanosoma brucei brucei (strain 927/4 GUTat10.1)</name>
    <dbReference type="NCBI Taxonomy" id="185431"/>
    <lineage>
        <taxon>Eukaryota</taxon>
        <taxon>Discoba</taxon>
        <taxon>Euglenozoa</taxon>
        <taxon>Kinetoplastea</taxon>
        <taxon>Metakinetoplastina</taxon>
        <taxon>Trypanosomatida</taxon>
        <taxon>Trypanosomatidae</taxon>
        <taxon>Trypanosoma</taxon>
    </lineage>
</organism>
<feature type="region of interest" description="Disordered" evidence="8">
    <location>
        <begin position="947"/>
        <end position="980"/>
    </location>
</feature>
<dbReference type="RefSeq" id="XP_951571.1">
    <property type="nucleotide sequence ID" value="XM_946478.1"/>
</dbReference>
<feature type="signal peptide" evidence="9">
    <location>
        <begin position="1"/>
        <end position="33"/>
    </location>
</feature>
<feature type="compositionally biased region" description="Acidic residues" evidence="8">
    <location>
        <begin position="450"/>
        <end position="463"/>
    </location>
</feature>
<proteinExistence type="inferred from homology"/>
<feature type="compositionally biased region" description="Basic and acidic residues" evidence="8">
    <location>
        <begin position="712"/>
        <end position="722"/>
    </location>
</feature>
<evidence type="ECO:0000313" key="12">
    <source>
        <dbReference type="Proteomes" id="UP000008524"/>
    </source>
</evidence>
<feature type="compositionally biased region" description="Polar residues" evidence="8">
    <location>
        <begin position="85"/>
        <end position="98"/>
    </location>
</feature>
<evidence type="ECO:0000256" key="6">
    <source>
        <dbReference type="ARBA" id="ARBA00024695"/>
    </source>
</evidence>
<dbReference type="EMBL" id="AC007862">
    <property type="protein sequence ID" value="AAX78898.1"/>
    <property type="molecule type" value="Genomic_DNA"/>
</dbReference>
<comment type="similarity">
    <text evidence="2">Belongs to the NOP14 family.</text>
</comment>
<keyword evidence="9" id="KW-0732">Signal</keyword>
<evidence type="ECO:0000256" key="2">
    <source>
        <dbReference type="ARBA" id="ARBA00007466"/>
    </source>
</evidence>
<dbReference type="PANTHER" id="PTHR23183">
    <property type="entry name" value="NOP14"/>
    <property type="match status" value="1"/>
</dbReference>
<comment type="function">
    <text evidence="6">Involved in nucleolar processing of pre-18S ribosomal RNA. Has a role in the nuclear export of 40S pre-ribosomal subunit to the cytoplasm.</text>
</comment>
<dbReference type="eggNOG" id="KOG2147">
    <property type="taxonomic scope" value="Eukaryota"/>
</dbReference>
<dbReference type="OrthoDB" id="441771at2759"/>
<reference evidence="10" key="5">
    <citation type="submission" date="2005-04" db="EMBL/GenBank/DDBJ databases">
        <title>Sequencing, closure, and annotation of Trypanosoma brucei chromosomes 2 through 8.</title>
        <authorList>
            <person name="Ghedin E."/>
            <person name="Blandin G."/>
            <person name="Bartholomeu D."/>
            <person name="Caler E."/>
            <person name="Haas B."/>
            <person name="Hannick L."/>
            <person name="Shallom J."/>
            <person name="Hou L."/>
            <person name="Djikeng A."/>
            <person name="Feldblyum T."/>
            <person name="Hostetler J."/>
            <person name="Johnson J."/>
            <person name="Jones K."/>
            <person name="Koo H.L."/>
            <person name="Larkin C."/>
            <person name="Pai G."/>
            <person name="Peterson J."/>
            <person name="Khalak H.G."/>
            <person name="Salzberg S."/>
            <person name="Simpson A.J."/>
            <person name="Tallon L."/>
            <person name="Van Aken S."/>
            <person name="Wanless D."/>
            <person name="White O."/>
            <person name="Wortman J."/>
            <person name="Fraser C.M."/>
            <person name="El-Sayed N.M.A."/>
        </authorList>
    </citation>
    <scope>NUCLEOTIDE SEQUENCE</scope>
    <source>
        <strain evidence="10">927/4 GUTat10.1</strain>
    </source>
</reference>
<keyword evidence="7" id="KW-0175">Coiled coil</keyword>
<evidence type="ECO:0000256" key="4">
    <source>
        <dbReference type="ARBA" id="ARBA00022552"/>
    </source>
</evidence>
<evidence type="ECO:0000313" key="10">
    <source>
        <dbReference type="EMBL" id="AAQ15752.1"/>
    </source>
</evidence>
<dbReference type="GO" id="GO:0032040">
    <property type="term" value="C:small-subunit processome"/>
    <property type="evidence" value="ECO:0000318"/>
    <property type="project" value="GO_Central"/>
</dbReference>
<dbReference type="GO" id="GO:0030692">
    <property type="term" value="C:Noc4p-Nop14p complex"/>
    <property type="evidence" value="ECO:0000318"/>
    <property type="project" value="GO_Central"/>
</dbReference>
<sequence length="980" mass="107931">MTLSLHAFPFSTLGARFFFPFLCLVMRASSANARLVQRHERQKAQSAAKASSARFNAKQSRFQLRQEEAQVRNEIQKEPLPISSAVTAPNRDQTSTFSRFDRPPARASTAMVATTNTTTTTTATFGLAPVRRTTNANAMGHVGTRTSRRAARFRLEDAEGTHSSAVGDNNMPEVGGLLGTVRRPRQAEVDDDASGDAGRKKTRVEKFQEVMANSKEHRAHLQREREQRSVQTKAIDQEFNNVLHLLERRDKVKEDREAFNAAGTPEVRALLQSFRTNHVAKVLSLRSDGSYTVAPLSAPDEKAANVSTTTATAATSVTAEGTKQETTSFLDSADMELLRKVRSGVAEREVVPGAKESDIAMGSARPSRSNVVDEEANAEADEFDRMMQSMRLETRRAIAGDRTLTEEEQKQKLLEQELLEADRGAMPTISHNREQLTRAELLSRGGDFPEMGDDDGSVPEGELEDNLDISTAYDSDGASQRSDDDGTGNYDGKEAYEGDDVHQELGVTGAGAGGLGALEILLSEVETLSRSGNGTRSARAARGEAYHALLIRLYRYAQSHVLHTAQTFRALLIEAQRSFLRHGSLDRATLLLLHTTSRIFPMTDYRHAVTTPFFIFLCSTLLQMKLKTVAQARDYAVLAGLLCSCMLQGGKFCAEAIIAPLNLIALQVPRSVLEPARLQGICVPFPLVGRGDTEVALLLTNEKESLSAPTAHDGDDNVKEGDGTAEAKAANNEEDVDEPLLEGTLAVLETDVSAERIVRYAYRLLSVQADALRNVPAFEYCLAAPFRALHERLTAAAITSTAKRGKGKSSSDSKVMACWKPSPLVQADHEALLEKLTQFTSDARNRRTPLAMRNFRPRPIRQFDPLLHEREDIGGDANMSTSVLKSEVRQMKRELREDRKRVVRHLQAEANVERRQRERAAAEVEAQRERKYRELMGSLQAQQHIMKTVDGLQAKARSKKRRSISGLPGKAEDNTDGGGA</sequence>
<accession>Q587G6</accession>
<reference evidence="11" key="1">
    <citation type="submission" date="1999-06" db="EMBL/GenBank/DDBJ databases">
        <authorList>
            <person name="El-Sayed N.M."/>
            <person name="Khalak H."/>
            <person name="Adams M.D."/>
        </authorList>
    </citation>
    <scope>NUCLEOTIDE SEQUENCE</scope>
    <source>
        <strain evidence="11">GUTat10.1</strain>
    </source>
</reference>
<dbReference type="EMBL" id="AE017150">
    <property type="protein sequence ID" value="AAQ15752.1"/>
    <property type="molecule type" value="Genomic_DNA"/>
</dbReference>
<keyword evidence="4" id="KW-0698">rRNA processing</keyword>
<accession>D7SGJ3</accession>
<evidence type="ECO:0000256" key="3">
    <source>
        <dbReference type="ARBA" id="ARBA00022517"/>
    </source>
</evidence>
<dbReference type="InterPro" id="IPR007276">
    <property type="entry name" value="Nop14"/>
</dbReference>
<feature type="coiled-coil region" evidence="7">
    <location>
        <begin position="903"/>
        <end position="930"/>
    </location>
</feature>
<dbReference type="GeneID" id="3655595"/>
<keyword evidence="5" id="KW-0539">Nucleus</keyword>
<reference evidence="11" key="4">
    <citation type="submission" date="2005-04" db="EMBL/GenBank/DDBJ databases">
        <title>.</title>
        <authorList>
            <person name="Ghedin E."/>
            <person name="Blandin G."/>
            <person name="Bartholomeu D."/>
            <person name="Caler E."/>
            <person name="Haas B."/>
            <person name="Hannick L."/>
            <person name="Shallom J."/>
            <person name="Hou L."/>
            <person name="Djikeng A."/>
            <person name="Feldblyum T."/>
            <person name="Hostetler J."/>
            <person name="Johnson J."/>
            <person name="Jones K."/>
            <person name="Koo H.L."/>
            <person name="Larkin C."/>
            <person name="Pai G."/>
            <person name="Peterson J."/>
            <person name="Khalak H.G."/>
            <person name="Salzberg S."/>
            <person name="Simpson A.J."/>
            <person name="Tallon L."/>
            <person name="Van Aken S."/>
            <person name="Wanless D."/>
            <person name="White O."/>
            <person name="Wortman J."/>
            <person name="Fraser C.M."/>
            <person name="El-Sayed N.M.A."/>
        </authorList>
    </citation>
    <scope>NUCLEOTIDE SEQUENCE</scope>
    <source>
        <strain evidence="11">GUTat10.1</strain>
    </source>
</reference>
<dbReference type="PANTHER" id="PTHR23183:SF0">
    <property type="entry name" value="NUCLEOLAR PROTEIN 14"/>
    <property type="match status" value="1"/>
</dbReference>
<dbReference type="GO" id="GO:0030490">
    <property type="term" value="P:maturation of SSU-rRNA"/>
    <property type="evidence" value="ECO:0000318"/>
    <property type="project" value="GO_Central"/>
</dbReference>
<dbReference type="PaxDb" id="5691-AAQ15752"/>
<dbReference type="KEGG" id="tbr:Tb927.2.2950"/>
<feature type="region of interest" description="Disordered" evidence="8">
    <location>
        <begin position="85"/>
        <end position="110"/>
    </location>
</feature>
<evidence type="ECO:0000313" key="11">
    <source>
        <dbReference type="EMBL" id="AAX78898.1"/>
    </source>
</evidence>
<dbReference type="OMA" id="LEPARYQ"/>
<reference evidence="10 12" key="3">
    <citation type="journal article" date="2005" name="Science">
        <title>The genome of the African trypanosome Trypanosoma brucei.</title>
        <authorList>
            <person name="Berriman M."/>
            <person name="Ghedin E."/>
            <person name="Hertz-Fowler C."/>
            <person name="Blandin G."/>
            <person name="Renauld H."/>
            <person name="Bartholomeu D.C."/>
            <person name="Lennard N.J."/>
            <person name="Caler E."/>
            <person name="Hamlin N.E."/>
            <person name="Haas B."/>
            <person name="Bohme U."/>
            <person name="Hannick L."/>
            <person name="Aslett M.A."/>
            <person name="Shallom J."/>
            <person name="Marcello L."/>
            <person name="Hou L."/>
            <person name="Wickstead B."/>
            <person name="Alsmark U.C."/>
            <person name="Arrowsmith C."/>
            <person name="Atkin R.J."/>
            <person name="Barron A.J."/>
            <person name="Bringaud F."/>
            <person name="Brooks K."/>
            <person name="Carrington M."/>
            <person name="Cherevach I."/>
            <person name="Chillingworth T.J."/>
            <person name="Churcher C."/>
            <person name="Clark L.N."/>
            <person name="Corton C.H."/>
            <person name="Cronin A."/>
            <person name="Davies R.M."/>
            <person name="Doggett J."/>
            <person name="Djikeng A."/>
            <person name="Feldblyum T."/>
            <person name="Field M.C."/>
            <person name="Fraser A."/>
            <person name="Goodhead I."/>
            <person name="Hance Z."/>
            <person name="Harper D."/>
            <person name="Harris B.R."/>
            <person name="Hauser H."/>
            <person name="Hostetler J."/>
            <person name="Ivens A."/>
            <person name="Jagels K."/>
            <person name="Johnson D."/>
            <person name="Johnson J."/>
            <person name="Jones K."/>
            <person name="Kerhornou A.X."/>
            <person name="Koo H."/>
            <person name="Larke N."/>
            <person name="Landfear S."/>
            <person name="Larkin C."/>
            <person name="Leech V."/>
            <person name="Line A."/>
            <person name="Lord A."/>
            <person name="Macleod A."/>
            <person name="Mooney P.J."/>
            <person name="Moule S."/>
            <person name="Martin D.M."/>
            <person name="Morgan G.W."/>
            <person name="Mungall K."/>
            <person name="Norbertczak H."/>
            <person name="Ormond D."/>
            <person name="Pai G."/>
            <person name="Peacock C.S."/>
            <person name="Peterson J."/>
            <person name="Quail M.A."/>
            <person name="Rabbinowitsch E."/>
            <person name="Rajandream M.A."/>
            <person name="Reitter C."/>
            <person name="Salzberg S.L."/>
            <person name="Sanders M."/>
            <person name="Schobel S."/>
            <person name="Sharp S."/>
            <person name="Simmonds M."/>
            <person name="Simpson A.J."/>
            <person name="Tallon L."/>
            <person name="Turner C.M."/>
            <person name="Tait A."/>
            <person name="Tivey A.R."/>
            <person name="Van Aken S."/>
            <person name="Walker D."/>
            <person name="Wanless D."/>
            <person name="Wang S."/>
            <person name="White B."/>
            <person name="White O."/>
            <person name="Whitehead S."/>
            <person name="Woodward J."/>
            <person name="Wortman J."/>
            <person name="Adams M.D."/>
            <person name="Embley T.M."/>
            <person name="Gull K."/>
            <person name="Ullu E."/>
            <person name="Barry J.D."/>
            <person name="Fairlamb A.H."/>
            <person name="Opperdoes F."/>
            <person name="Barrell B.G."/>
            <person name="Donelson J.E."/>
            <person name="Hall N."/>
            <person name="Fraser C.M."/>
            <person name="Melville S.E."/>
            <person name="El-Sayed N.M."/>
        </authorList>
    </citation>
    <scope>NUCLEOTIDE SEQUENCE [LARGE SCALE GENOMIC DNA]</scope>
    <source>
        <strain evidence="10 12">927/4 GUTat10.1</strain>
    </source>
</reference>
<dbReference type="InParanoid" id="Q587G6"/>
<name>Q587G6_TRYB2</name>
<dbReference type="GO" id="GO:0005634">
    <property type="term" value="C:nucleus"/>
    <property type="evidence" value="ECO:0000314"/>
    <property type="project" value="GeneDB"/>
</dbReference>
<keyword evidence="12" id="KW-1185">Reference proteome</keyword>
<evidence type="ECO:0000256" key="8">
    <source>
        <dbReference type="SAM" id="MobiDB-lite"/>
    </source>
</evidence>
<evidence type="ECO:0000256" key="7">
    <source>
        <dbReference type="SAM" id="Coils"/>
    </source>
</evidence>
<dbReference type="Proteomes" id="UP000008524">
    <property type="component" value="Chromosome 2"/>
</dbReference>
<evidence type="ECO:0008006" key="13">
    <source>
        <dbReference type="Google" id="ProtNLM"/>
    </source>
</evidence>